<dbReference type="GeneID" id="94836197"/>
<dbReference type="InterPro" id="IPR006639">
    <property type="entry name" value="Preselin/SPP"/>
</dbReference>
<feature type="transmembrane region" description="Helical" evidence="8">
    <location>
        <begin position="67"/>
        <end position="84"/>
    </location>
</feature>
<evidence type="ECO:0000256" key="1">
    <source>
        <dbReference type="ARBA" id="ARBA00004127"/>
    </source>
</evidence>
<dbReference type="PANTHER" id="PTHR12174">
    <property type="entry name" value="SIGNAL PEPTIDE PEPTIDASE"/>
    <property type="match status" value="1"/>
</dbReference>
<feature type="compositionally biased region" description="Acidic residues" evidence="7">
    <location>
        <begin position="434"/>
        <end position="448"/>
    </location>
</feature>
<feature type="transmembrane region" description="Helical" evidence="8">
    <location>
        <begin position="90"/>
        <end position="114"/>
    </location>
</feature>
<organism evidence="9 10">
    <name type="scientific">Tritrichomonas foetus</name>
    <dbReference type="NCBI Taxonomy" id="1144522"/>
    <lineage>
        <taxon>Eukaryota</taxon>
        <taxon>Metamonada</taxon>
        <taxon>Parabasalia</taxon>
        <taxon>Tritrichomonadida</taxon>
        <taxon>Tritrichomonadidae</taxon>
        <taxon>Tritrichomonas</taxon>
    </lineage>
</organism>
<evidence type="ECO:0000256" key="8">
    <source>
        <dbReference type="SAM" id="Phobius"/>
    </source>
</evidence>
<dbReference type="Proteomes" id="UP000179807">
    <property type="component" value="Unassembled WGS sequence"/>
</dbReference>
<dbReference type="VEuPathDB" id="TrichDB:TRFO_20594"/>
<comment type="caution">
    <text evidence="9">The sequence shown here is derived from an EMBL/GenBank/DDBJ whole genome shotgun (WGS) entry which is preliminary data.</text>
</comment>
<protein>
    <submittedName>
        <fullName evidence="9">Uncharacterized protein</fullName>
    </submittedName>
</protein>
<dbReference type="OrthoDB" id="29661at2759"/>
<keyword evidence="5 8" id="KW-1133">Transmembrane helix</keyword>
<dbReference type="PROSITE" id="PS51257">
    <property type="entry name" value="PROKAR_LIPOPROTEIN"/>
    <property type="match status" value="1"/>
</dbReference>
<dbReference type="GO" id="GO:0012505">
    <property type="term" value="C:endomembrane system"/>
    <property type="evidence" value="ECO:0007669"/>
    <property type="project" value="UniProtKB-SubCell"/>
</dbReference>
<dbReference type="GO" id="GO:0016020">
    <property type="term" value="C:membrane"/>
    <property type="evidence" value="ECO:0007669"/>
    <property type="project" value="InterPro"/>
</dbReference>
<feature type="compositionally biased region" description="Low complexity" evidence="7">
    <location>
        <begin position="416"/>
        <end position="433"/>
    </location>
</feature>
<keyword evidence="6 8" id="KW-0472">Membrane</keyword>
<dbReference type="GO" id="GO:0042500">
    <property type="term" value="F:aspartic endopeptidase activity, intramembrane cleaving"/>
    <property type="evidence" value="ECO:0007669"/>
    <property type="project" value="InterPro"/>
</dbReference>
<dbReference type="EMBL" id="MLAK01000618">
    <property type="protein sequence ID" value="OHT10205.1"/>
    <property type="molecule type" value="Genomic_DNA"/>
</dbReference>
<feature type="transmembrane region" description="Helical" evidence="8">
    <location>
        <begin position="278"/>
        <end position="299"/>
    </location>
</feature>
<reference evidence="9" key="1">
    <citation type="submission" date="2016-10" db="EMBL/GenBank/DDBJ databases">
        <authorList>
            <person name="Benchimol M."/>
            <person name="Almeida L.G."/>
            <person name="Vasconcelos A.T."/>
            <person name="Perreira-Neves A."/>
            <person name="Rosa I.A."/>
            <person name="Tasca T."/>
            <person name="Bogo M.R."/>
            <person name="de Souza W."/>
        </authorList>
    </citation>
    <scope>NUCLEOTIDE SEQUENCE [LARGE SCALE GENOMIC DNA]</scope>
    <source>
        <strain evidence="9">K</strain>
    </source>
</reference>
<keyword evidence="4" id="KW-0378">Hydrolase</keyword>
<keyword evidence="3 8" id="KW-0812">Transmembrane</keyword>
<dbReference type="Pfam" id="PF04258">
    <property type="entry name" value="Peptidase_A22B"/>
    <property type="match status" value="1"/>
</dbReference>
<gene>
    <name evidence="9" type="ORF">TRFO_20594</name>
</gene>
<evidence type="ECO:0000256" key="2">
    <source>
        <dbReference type="ARBA" id="ARBA00006859"/>
    </source>
</evidence>
<feature type="transmembrane region" description="Helical" evidence="8">
    <location>
        <begin position="173"/>
        <end position="191"/>
    </location>
</feature>
<proteinExistence type="inferred from homology"/>
<evidence type="ECO:0000256" key="3">
    <source>
        <dbReference type="ARBA" id="ARBA00022692"/>
    </source>
</evidence>
<feature type="transmembrane region" description="Helical" evidence="8">
    <location>
        <begin position="246"/>
        <end position="266"/>
    </location>
</feature>
<name>A0A1J4KLF1_9EUKA</name>
<evidence type="ECO:0000256" key="6">
    <source>
        <dbReference type="ARBA" id="ARBA00023136"/>
    </source>
</evidence>
<dbReference type="InterPro" id="IPR007369">
    <property type="entry name" value="Peptidase_A22B_SPP"/>
</dbReference>
<evidence type="ECO:0000256" key="7">
    <source>
        <dbReference type="SAM" id="MobiDB-lite"/>
    </source>
</evidence>
<feature type="transmembrane region" description="Helical" evidence="8">
    <location>
        <begin position="18"/>
        <end position="40"/>
    </location>
</feature>
<feature type="transmembrane region" description="Helical" evidence="8">
    <location>
        <begin position="126"/>
        <end position="143"/>
    </location>
</feature>
<comment type="similarity">
    <text evidence="2">Belongs to the peptidase A22B family.</text>
</comment>
<sequence>MSNNKIIEAFKDFDFSPFYLLALSVGTILYSCGNSIRIIYGTGSFTRRPSFLQATEENQEEITGKTAVVMLLTSSIMLLILYYVLNSIILFLKCILAVSSIVSVAFVVYDWVYLFFNQFYSFSQKILSIITFLFSIFISGLWFFTEHWLPTNLMSFCLCVSGICLIKINRYQIVLITAVGFLIYDVWWVFLSPVVFGDSVMVEAATKIAPHIPAMFTIPKKVTNPYLVYLFTPDLFSESFESYVDVMNSMIGCGDIIIPGIVLDFFLRFDTLYKTSLFNASFIGYVVGVALSWIMVKVMKKGQPALLWIFPSVLIPATICAKYQKVLKILWKRGTVTNVDENGNGDEDNFENEENETNVRRIEENNHLIISSLRNQNEEPRDVSIVADDENDIHLNISLEPNEDEEIKTENENRNNDSNNVDGNLNRTDSINNNEDENNDSDIELQDI</sequence>
<accession>A0A1J4KLF1</accession>
<dbReference type="PANTHER" id="PTHR12174:SF103">
    <property type="entry name" value="INTRAMEMBRANE PROTEASE (IMPAS) FAMILY"/>
    <property type="match status" value="1"/>
</dbReference>
<feature type="transmembrane region" description="Helical" evidence="8">
    <location>
        <begin position="149"/>
        <end position="166"/>
    </location>
</feature>
<evidence type="ECO:0000256" key="5">
    <source>
        <dbReference type="ARBA" id="ARBA00022989"/>
    </source>
</evidence>
<keyword evidence="10" id="KW-1185">Reference proteome</keyword>
<dbReference type="AlphaFoldDB" id="A0A1J4KLF1"/>
<evidence type="ECO:0000256" key="4">
    <source>
        <dbReference type="ARBA" id="ARBA00022801"/>
    </source>
</evidence>
<evidence type="ECO:0000313" key="10">
    <source>
        <dbReference type="Proteomes" id="UP000179807"/>
    </source>
</evidence>
<dbReference type="RefSeq" id="XP_068363341.1">
    <property type="nucleotide sequence ID" value="XM_068501493.1"/>
</dbReference>
<comment type="subcellular location">
    <subcellularLocation>
        <location evidence="1">Endomembrane system</location>
        <topology evidence="1">Multi-pass membrane protein</topology>
    </subcellularLocation>
</comment>
<feature type="transmembrane region" description="Helical" evidence="8">
    <location>
        <begin position="305"/>
        <end position="323"/>
    </location>
</feature>
<feature type="region of interest" description="Disordered" evidence="7">
    <location>
        <begin position="399"/>
        <end position="448"/>
    </location>
</feature>
<evidence type="ECO:0000313" key="9">
    <source>
        <dbReference type="EMBL" id="OHT10205.1"/>
    </source>
</evidence>
<dbReference type="SMART" id="SM00730">
    <property type="entry name" value="PSN"/>
    <property type="match status" value="1"/>
</dbReference>